<dbReference type="GO" id="GO:0004540">
    <property type="term" value="F:RNA nuclease activity"/>
    <property type="evidence" value="ECO:0007669"/>
    <property type="project" value="InterPro"/>
</dbReference>
<proteinExistence type="inferred from homology"/>
<dbReference type="HAMAP" id="MF_00265">
    <property type="entry name" value="VapC_Nob1"/>
    <property type="match status" value="1"/>
</dbReference>
<dbReference type="Gene3D" id="3.40.50.1010">
    <property type="entry name" value="5'-nuclease"/>
    <property type="match status" value="1"/>
</dbReference>
<evidence type="ECO:0000256" key="5">
    <source>
        <dbReference type="ARBA" id="ARBA00022801"/>
    </source>
</evidence>
<evidence type="ECO:0000256" key="7">
    <source>
        <dbReference type="ARBA" id="ARBA00038093"/>
    </source>
</evidence>
<comment type="similarity">
    <text evidence="7 8">Belongs to the PINc/VapC protein family.</text>
</comment>
<keyword evidence="11" id="KW-1185">Reference proteome</keyword>
<dbReference type="InterPro" id="IPR050556">
    <property type="entry name" value="Type_II_TA_system_RNase"/>
</dbReference>
<dbReference type="PANTHER" id="PTHR33653:SF1">
    <property type="entry name" value="RIBONUCLEASE VAPC2"/>
    <property type="match status" value="1"/>
</dbReference>
<dbReference type="SUPFAM" id="SSF88723">
    <property type="entry name" value="PIN domain-like"/>
    <property type="match status" value="1"/>
</dbReference>
<dbReference type="EC" id="3.1.-.-" evidence="8"/>
<gene>
    <name evidence="8" type="primary">vapC</name>
    <name evidence="10" type="ORF">THSYN_20885</name>
</gene>
<keyword evidence="6 8" id="KW-0460">Magnesium</keyword>
<keyword evidence="3 8" id="KW-0540">Nuclease</keyword>
<evidence type="ECO:0000256" key="3">
    <source>
        <dbReference type="ARBA" id="ARBA00022722"/>
    </source>
</evidence>
<comment type="function">
    <text evidence="8">Toxic component of a toxin-antitoxin (TA) system. An RNase.</text>
</comment>
<keyword evidence="4 8" id="KW-0479">Metal-binding</keyword>
<organism evidence="10 11">
    <name type="scientific">Candidatus Thiodictyon syntrophicum</name>
    <dbReference type="NCBI Taxonomy" id="1166950"/>
    <lineage>
        <taxon>Bacteria</taxon>
        <taxon>Pseudomonadati</taxon>
        <taxon>Pseudomonadota</taxon>
        <taxon>Gammaproteobacteria</taxon>
        <taxon>Chromatiales</taxon>
        <taxon>Chromatiaceae</taxon>
        <taxon>Thiodictyon</taxon>
    </lineage>
</organism>
<feature type="binding site" evidence="8">
    <location>
        <position position="100"/>
    </location>
    <ligand>
        <name>Mg(2+)</name>
        <dbReference type="ChEBI" id="CHEBI:18420"/>
    </ligand>
</feature>
<evidence type="ECO:0000313" key="11">
    <source>
        <dbReference type="Proteomes" id="UP000232638"/>
    </source>
</evidence>
<protein>
    <recommendedName>
        <fullName evidence="8">Ribonuclease VapC</fullName>
        <shortName evidence="8">RNase VapC</shortName>
        <ecNumber evidence="8">3.1.-.-</ecNumber>
    </recommendedName>
    <alternativeName>
        <fullName evidence="8">Toxin VapC</fullName>
    </alternativeName>
</protein>
<keyword evidence="8" id="KW-0800">Toxin</keyword>
<dbReference type="OrthoDB" id="9796690at2"/>
<dbReference type="CDD" id="cd18748">
    <property type="entry name" value="PIN_VapC4-5_FitB-like"/>
    <property type="match status" value="1"/>
</dbReference>
<evidence type="ECO:0000256" key="4">
    <source>
        <dbReference type="ARBA" id="ARBA00022723"/>
    </source>
</evidence>
<evidence type="ECO:0000256" key="1">
    <source>
        <dbReference type="ARBA" id="ARBA00001946"/>
    </source>
</evidence>
<dbReference type="InterPro" id="IPR029060">
    <property type="entry name" value="PIN-like_dom_sf"/>
</dbReference>
<evidence type="ECO:0000256" key="2">
    <source>
        <dbReference type="ARBA" id="ARBA00022649"/>
    </source>
</evidence>
<name>A0A2K8UC33_9GAMM</name>
<dbReference type="GO" id="GO:0000287">
    <property type="term" value="F:magnesium ion binding"/>
    <property type="evidence" value="ECO:0007669"/>
    <property type="project" value="UniProtKB-UniRule"/>
</dbReference>
<evidence type="ECO:0000313" key="10">
    <source>
        <dbReference type="EMBL" id="AUB83154.1"/>
    </source>
</evidence>
<feature type="domain" description="PIN" evidence="9">
    <location>
        <begin position="6"/>
        <end position="127"/>
    </location>
</feature>
<keyword evidence="5 8" id="KW-0378">Hydrolase</keyword>
<evidence type="ECO:0000256" key="8">
    <source>
        <dbReference type="HAMAP-Rule" id="MF_00265"/>
    </source>
</evidence>
<evidence type="ECO:0000259" key="9">
    <source>
        <dbReference type="Pfam" id="PF01850"/>
    </source>
</evidence>
<sequence>MDGLRYLLDTNILSALIRQPQGPVAAMLARRGYGTVCTSIVVAAELCFGARKLGSSVLTRKVDELLASLPVLPLEAGVDETYAQSRLQLERAGTPIGPNDLPIAAHALDLGLTLVTDNVDEFTRVSRLRVENWLDDLTPVRDSR</sequence>
<dbReference type="Proteomes" id="UP000232638">
    <property type="component" value="Chromosome"/>
</dbReference>
<feature type="binding site" evidence="8">
    <location>
        <position position="9"/>
    </location>
    <ligand>
        <name>Mg(2+)</name>
        <dbReference type="ChEBI" id="CHEBI:18420"/>
    </ligand>
</feature>
<reference evidence="10 11" key="1">
    <citation type="submission" date="2017-03" db="EMBL/GenBank/DDBJ databases">
        <title>Complete genome sequence of Candidatus 'Thiodictyon syntrophicum' sp. nov. strain Cad16T, a photolithoautotroph purple sulfur bacterium isolated from an alpine meromictic lake.</title>
        <authorList>
            <person name="Luedin S.M."/>
            <person name="Pothier J.F."/>
            <person name="Danza F."/>
            <person name="Storelli N."/>
            <person name="Wittwer M."/>
            <person name="Tonolla M."/>
        </authorList>
    </citation>
    <scope>NUCLEOTIDE SEQUENCE [LARGE SCALE GENOMIC DNA]</scope>
    <source>
        <strain evidence="10 11">Cad16T</strain>
    </source>
</reference>
<comment type="cofactor">
    <cofactor evidence="1 8">
        <name>Mg(2+)</name>
        <dbReference type="ChEBI" id="CHEBI:18420"/>
    </cofactor>
</comment>
<dbReference type="RefSeq" id="WP_100920849.1">
    <property type="nucleotide sequence ID" value="NZ_CP020370.1"/>
</dbReference>
<dbReference type="AlphaFoldDB" id="A0A2K8UC33"/>
<dbReference type="InterPro" id="IPR002716">
    <property type="entry name" value="PIN_dom"/>
</dbReference>
<dbReference type="GO" id="GO:0016787">
    <property type="term" value="F:hydrolase activity"/>
    <property type="evidence" value="ECO:0007669"/>
    <property type="project" value="UniProtKB-KW"/>
</dbReference>
<evidence type="ECO:0000256" key="6">
    <source>
        <dbReference type="ARBA" id="ARBA00022842"/>
    </source>
</evidence>
<dbReference type="PANTHER" id="PTHR33653">
    <property type="entry name" value="RIBONUCLEASE VAPC2"/>
    <property type="match status" value="1"/>
</dbReference>
<dbReference type="EMBL" id="CP020370">
    <property type="protein sequence ID" value="AUB83154.1"/>
    <property type="molecule type" value="Genomic_DNA"/>
</dbReference>
<dbReference type="GO" id="GO:0090729">
    <property type="term" value="F:toxin activity"/>
    <property type="evidence" value="ECO:0007669"/>
    <property type="project" value="UniProtKB-KW"/>
</dbReference>
<dbReference type="InterPro" id="IPR022907">
    <property type="entry name" value="VapC_family"/>
</dbReference>
<dbReference type="KEGG" id="tsy:THSYN_20885"/>
<keyword evidence="2 8" id="KW-1277">Toxin-antitoxin system</keyword>
<accession>A0A2K8UC33</accession>
<dbReference type="Pfam" id="PF01850">
    <property type="entry name" value="PIN"/>
    <property type="match status" value="1"/>
</dbReference>